<dbReference type="Pfam" id="PF00561">
    <property type="entry name" value="Abhydrolase_1"/>
    <property type="match status" value="1"/>
</dbReference>
<gene>
    <name evidence="3" type="ORF">EV643_1544</name>
</gene>
<dbReference type="Gene3D" id="3.40.50.1820">
    <property type="entry name" value="alpha/beta hydrolase"/>
    <property type="match status" value="1"/>
</dbReference>
<evidence type="ECO:0000259" key="2">
    <source>
        <dbReference type="Pfam" id="PF00561"/>
    </source>
</evidence>
<evidence type="ECO:0000313" key="3">
    <source>
        <dbReference type="EMBL" id="TDO27665.1"/>
    </source>
</evidence>
<dbReference type="PRINTS" id="PR00111">
    <property type="entry name" value="ABHYDROLASE"/>
</dbReference>
<name>A0A4R6J0M0_9ACTN</name>
<dbReference type="Proteomes" id="UP000295388">
    <property type="component" value="Unassembled WGS sequence"/>
</dbReference>
<dbReference type="InterPro" id="IPR000073">
    <property type="entry name" value="AB_hydrolase_1"/>
</dbReference>
<dbReference type="AlphaFoldDB" id="A0A4R6J0M0"/>
<dbReference type="PANTHER" id="PTHR43329">
    <property type="entry name" value="EPOXIDE HYDROLASE"/>
    <property type="match status" value="1"/>
</dbReference>
<keyword evidence="4" id="KW-1185">Reference proteome</keyword>
<dbReference type="GO" id="GO:0016787">
    <property type="term" value="F:hydrolase activity"/>
    <property type="evidence" value="ECO:0007669"/>
    <property type="project" value="UniProtKB-KW"/>
</dbReference>
<keyword evidence="1" id="KW-0378">Hydrolase</keyword>
<dbReference type="SUPFAM" id="SSF53474">
    <property type="entry name" value="alpha/beta-Hydrolases"/>
    <property type="match status" value="1"/>
</dbReference>
<dbReference type="InterPro" id="IPR000639">
    <property type="entry name" value="Epox_hydrolase-like"/>
</dbReference>
<protein>
    <submittedName>
        <fullName evidence="3">Pimeloyl-ACP methyl ester carboxylesterase</fullName>
    </submittedName>
</protein>
<organism evidence="3 4">
    <name type="scientific">Kribbella caucasensis</name>
    <dbReference type="NCBI Taxonomy" id="2512215"/>
    <lineage>
        <taxon>Bacteria</taxon>
        <taxon>Bacillati</taxon>
        <taxon>Actinomycetota</taxon>
        <taxon>Actinomycetes</taxon>
        <taxon>Propionibacteriales</taxon>
        <taxon>Kribbellaceae</taxon>
        <taxon>Kribbella</taxon>
    </lineage>
</organism>
<dbReference type="PRINTS" id="PR00412">
    <property type="entry name" value="EPOXHYDRLASE"/>
</dbReference>
<comment type="caution">
    <text evidence="3">The sequence shown here is derived from an EMBL/GenBank/DDBJ whole genome shotgun (WGS) entry which is preliminary data.</text>
</comment>
<reference evidence="3 4" key="1">
    <citation type="submission" date="2019-03" db="EMBL/GenBank/DDBJ databases">
        <title>Genomic Encyclopedia of Type Strains, Phase III (KMG-III): the genomes of soil and plant-associated and newly described type strains.</title>
        <authorList>
            <person name="Whitman W."/>
        </authorList>
    </citation>
    <scope>NUCLEOTIDE SEQUENCE [LARGE SCALE GENOMIC DNA]</scope>
    <source>
        <strain evidence="3 4">VKM Ac-2527</strain>
    </source>
</reference>
<feature type="domain" description="AB hydrolase-1" evidence="2">
    <location>
        <begin position="61"/>
        <end position="193"/>
    </location>
</feature>
<sequence>MNIVLHRVKGVAMPTPEPRITRSVDASAWSPPLPEASGFDHLVVETPGLHTHVAAIGEGEPVVLLHGFPKHWWQWHAVAPVIAASGYRVICPDLRGAGWTVADDPRVDRETRLRDLLALFDVLHIERAHLVSHDMGVITAMQLTYDHPERVRTAVQLSVPPGFFTFSPKLAPGFRHLPQFIWHRPGTSLRGVFSEAYVARPISEAAVDAHLAPMRRPDIDGAVRPLTRGMILPEAMRMMRGVYRRRRLTVPTLVVLGRRDHPWTEELMGRICRNPERYADRVEFAYVDDAAHFITDDAPAAVADLALDWFERAA</sequence>
<evidence type="ECO:0000313" key="4">
    <source>
        <dbReference type="Proteomes" id="UP000295388"/>
    </source>
</evidence>
<dbReference type="InterPro" id="IPR029058">
    <property type="entry name" value="AB_hydrolase_fold"/>
</dbReference>
<proteinExistence type="predicted"/>
<evidence type="ECO:0000256" key="1">
    <source>
        <dbReference type="ARBA" id="ARBA00022801"/>
    </source>
</evidence>
<dbReference type="EMBL" id="SNWQ01000054">
    <property type="protein sequence ID" value="TDO27665.1"/>
    <property type="molecule type" value="Genomic_DNA"/>
</dbReference>
<accession>A0A4R6J0M0</accession>